<sequence length="34" mass="3745">MLNQFTKTVGRALFACSPDGKKGECIGQRLFEQA</sequence>
<dbReference type="EMBL" id="JACHHQ010000001">
    <property type="protein sequence ID" value="MBB5198873.1"/>
    <property type="molecule type" value="Genomic_DNA"/>
</dbReference>
<organism evidence="1 2">
    <name type="scientific">Glaciimonas immobilis</name>
    <dbReference type="NCBI Taxonomy" id="728004"/>
    <lineage>
        <taxon>Bacteria</taxon>
        <taxon>Pseudomonadati</taxon>
        <taxon>Pseudomonadota</taxon>
        <taxon>Betaproteobacteria</taxon>
        <taxon>Burkholderiales</taxon>
        <taxon>Oxalobacteraceae</taxon>
        <taxon>Glaciimonas</taxon>
    </lineage>
</organism>
<evidence type="ECO:0000313" key="2">
    <source>
        <dbReference type="Proteomes" id="UP000571084"/>
    </source>
</evidence>
<proteinExistence type="predicted"/>
<name>A0A840RM88_9BURK</name>
<accession>A0A840RM88</accession>
<gene>
    <name evidence="1" type="ORF">HNR39_000683</name>
</gene>
<dbReference type="Proteomes" id="UP000571084">
    <property type="component" value="Unassembled WGS sequence"/>
</dbReference>
<comment type="caution">
    <text evidence="1">The sequence shown here is derived from an EMBL/GenBank/DDBJ whole genome shotgun (WGS) entry which is preliminary data.</text>
</comment>
<evidence type="ECO:0000313" key="1">
    <source>
        <dbReference type="EMBL" id="MBB5198873.1"/>
    </source>
</evidence>
<protein>
    <submittedName>
        <fullName evidence="1">Uncharacterized protein</fullName>
    </submittedName>
</protein>
<reference evidence="1 2" key="1">
    <citation type="submission" date="2020-08" db="EMBL/GenBank/DDBJ databases">
        <title>Genomic Encyclopedia of Type Strains, Phase IV (KMG-IV): sequencing the most valuable type-strain genomes for metagenomic binning, comparative biology and taxonomic classification.</title>
        <authorList>
            <person name="Goeker M."/>
        </authorList>
    </citation>
    <scope>NUCLEOTIDE SEQUENCE [LARGE SCALE GENOMIC DNA]</scope>
    <source>
        <strain evidence="1 2">DSM 23240</strain>
    </source>
</reference>
<dbReference type="AlphaFoldDB" id="A0A840RM88"/>
<keyword evidence="2" id="KW-1185">Reference proteome</keyword>